<gene>
    <name evidence="3" type="ORF">VN21_06960</name>
</gene>
<dbReference type="AlphaFoldDB" id="A0A0M3DI03"/>
<sequence length="88" mass="9490">MVKEIERAGLPVVHICTVVPISLTVGANRIVPAIAIPHPLGNPKLDPAEEKALRRKLVEKCLVALATEVDGQTVFEKDITLKDIMANA</sequence>
<name>A0A0M3DI03_9FIRM</name>
<dbReference type="GO" id="GO:0050485">
    <property type="term" value="F:oxidoreductase activity, acting on X-H and Y-H to form an X-Y bond, with a disulfide as acceptor"/>
    <property type="evidence" value="ECO:0007669"/>
    <property type="project" value="InterPro"/>
</dbReference>
<evidence type="ECO:0000313" key="4">
    <source>
        <dbReference type="Proteomes" id="UP000034407"/>
    </source>
</evidence>
<comment type="caution">
    <text evidence="3">The sequence shown here is derived from an EMBL/GenBank/DDBJ whole genome shotgun (WGS) entry which is preliminary data.</text>
</comment>
<organism evidence="3 4">
    <name type="scientific">Paraclostridium benzoelyticum</name>
    <dbReference type="NCBI Taxonomy" id="1629550"/>
    <lineage>
        <taxon>Bacteria</taxon>
        <taxon>Bacillati</taxon>
        <taxon>Bacillota</taxon>
        <taxon>Clostridia</taxon>
        <taxon>Peptostreptococcales</taxon>
        <taxon>Peptostreptococcaceae</taxon>
        <taxon>Paraclostridium</taxon>
    </lineage>
</organism>
<keyword evidence="2" id="KW-0560">Oxidoreductase</keyword>
<reference evidence="3 4" key="1">
    <citation type="submission" date="2015-04" db="EMBL/GenBank/DDBJ databases">
        <title>Microcin producing Clostridium sp. JC272T.</title>
        <authorList>
            <person name="Jyothsna T."/>
            <person name="Sasikala C."/>
            <person name="Ramana C."/>
        </authorList>
    </citation>
    <scope>NUCLEOTIDE SEQUENCE [LARGE SCALE GENOMIC DNA]</scope>
    <source>
        <strain evidence="3 4">JC272</strain>
    </source>
</reference>
<accession>A0A0M3DI03</accession>
<proteinExistence type="predicted"/>
<evidence type="ECO:0000256" key="1">
    <source>
        <dbReference type="ARBA" id="ARBA00022933"/>
    </source>
</evidence>
<dbReference type="PATRIC" id="fig|1629550.3.peg.838"/>
<keyword evidence="1" id="KW-0712">Selenocysteine</keyword>
<dbReference type="NCBIfam" id="TIGR01918">
    <property type="entry name" value="various_sel_PB"/>
    <property type="match status" value="1"/>
</dbReference>
<evidence type="ECO:0000256" key="2">
    <source>
        <dbReference type="ARBA" id="ARBA00023002"/>
    </source>
</evidence>
<protein>
    <submittedName>
        <fullName evidence="3">Glycine reductase</fullName>
    </submittedName>
</protein>
<dbReference type="InterPro" id="IPR010187">
    <property type="entry name" value="Various_sel_PB"/>
</dbReference>
<dbReference type="Proteomes" id="UP000034407">
    <property type="component" value="Unassembled WGS sequence"/>
</dbReference>
<keyword evidence="4" id="KW-1185">Reference proteome</keyword>
<evidence type="ECO:0000313" key="3">
    <source>
        <dbReference type="EMBL" id="KKY01781.1"/>
    </source>
</evidence>
<dbReference type="EMBL" id="LBBT01000147">
    <property type="protein sequence ID" value="KKY01781.1"/>
    <property type="molecule type" value="Genomic_DNA"/>
</dbReference>